<evidence type="ECO:0000256" key="20">
    <source>
        <dbReference type="ARBA" id="ARBA00049151"/>
    </source>
</evidence>
<evidence type="ECO:0000256" key="4">
    <source>
        <dbReference type="ARBA" id="ARBA00039060"/>
    </source>
</evidence>
<dbReference type="Pfam" id="PF00106">
    <property type="entry name" value="adh_short"/>
    <property type="match status" value="1"/>
</dbReference>
<evidence type="ECO:0000256" key="11">
    <source>
        <dbReference type="ARBA" id="ARBA00048008"/>
    </source>
</evidence>
<dbReference type="PRINTS" id="PR00080">
    <property type="entry name" value="SDRFAMILY"/>
</dbReference>
<evidence type="ECO:0000256" key="1">
    <source>
        <dbReference type="ARBA" id="ARBA00006484"/>
    </source>
</evidence>
<evidence type="ECO:0000256" key="3">
    <source>
        <dbReference type="ARBA" id="ARBA00038968"/>
    </source>
</evidence>
<dbReference type="Gene3D" id="3.40.50.720">
    <property type="entry name" value="NAD(P)-binding Rossmann-like Domain"/>
    <property type="match status" value="1"/>
</dbReference>
<comment type="catalytic activity">
    <reaction evidence="13">
        <text>(11R)-hydroxy-(5Z,8Z,12E,14Z)-eicosatetraenoate + NAD(+) = 11-oxo-(5Z,8Z,12E,14Z)-eicosatetraenoate + NADH + H(+)</text>
        <dbReference type="Rhea" id="RHEA:48640"/>
        <dbReference type="ChEBI" id="CHEBI:15378"/>
        <dbReference type="ChEBI" id="CHEBI:57540"/>
        <dbReference type="ChEBI" id="CHEBI:57945"/>
        <dbReference type="ChEBI" id="CHEBI:78836"/>
        <dbReference type="ChEBI" id="CHEBI:90697"/>
    </reaction>
    <physiologicalReaction direction="left-to-right" evidence="13">
        <dbReference type="Rhea" id="RHEA:48641"/>
    </physiologicalReaction>
</comment>
<comment type="catalytic activity">
    <reaction evidence="12">
        <text>15-oxo-(5S,6R)-dihydroxy-(7E,9E,11Z)-eicosatrienoate + NADH + H(+) = (5S,6R,15S)-trihydroxy-(7E,9E,11Z)-eicosatrienoate + NAD(+)</text>
        <dbReference type="Rhea" id="RHEA:41596"/>
        <dbReference type="ChEBI" id="CHEBI:15378"/>
        <dbReference type="ChEBI" id="CHEBI:57540"/>
        <dbReference type="ChEBI" id="CHEBI:57945"/>
        <dbReference type="ChEBI" id="CHEBI:78325"/>
        <dbReference type="ChEBI" id="CHEBI:78329"/>
    </reaction>
    <physiologicalReaction direction="left-to-right" evidence="12">
        <dbReference type="Rhea" id="RHEA:41597"/>
    </physiologicalReaction>
</comment>
<dbReference type="PROSITE" id="PS00061">
    <property type="entry name" value="ADH_SHORT"/>
    <property type="match status" value="1"/>
</dbReference>
<dbReference type="GO" id="GO:0047034">
    <property type="term" value="F:15-hydroxyicosatetraenoate dehydrogenase activity"/>
    <property type="evidence" value="ECO:0007669"/>
    <property type="project" value="UniProtKB-EC"/>
</dbReference>
<dbReference type="GO" id="GO:0016404">
    <property type="term" value="F:15-hydroxyprostaglandin dehydrogenase (NAD+) activity"/>
    <property type="evidence" value="ECO:0007669"/>
    <property type="project" value="UniProtKB-EC"/>
</dbReference>
<reference evidence="23" key="1">
    <citation type="submission" date="2016-02" db="EMBL/GenBank/DDBJ databases">
        <title>RNAseq analyses of the midgut from blood- or serum-fed Ixodes ricinus ticks.</title>
        <authorList>
            <person name="Perner J."/>
            <person name="Provaznik J."/>
            <person name="Schrenkova J."/>
            <person name="Urbanova V."/>
            <person name="Ribeiro J.M."/>
            <person name="Kopacek P."/>
        </authorList>
    </citation>
    <scope>NUCLEOTIDE SEQUENCE</scope>
    <source>
        <tissue evidence="23">Gut</tissue>
    </source>
</reference>
<dbReference type="SUPFAM" id="SSF51735">
    <property type="entry name" value="NAD(P)-binding Rossmann-fold domains"/>
    <property type="match status" value="1"/>
</dbReference>
<dbReference type="EMBL" id="GEFM01002721">
    <property type="protein sequence ID" value="JAP73075.1"/>
    <property type="molecule type" value="mRNA"/>
</dbReference>
<feature type="non-terminal residue" evidence="23">
    <location>
        <position position="1"/>
    </location>
</feature>
<protein>
    <recommendedName>
        <fullName evidence="5">15-hydroxyprostaglandin dehydrogenase [NAD(+)]</fullName>
        <ecNumber evidence="3">1.1.1.141</ecNumber>
        <ecNumber evidence="4">1.1.1.232</ecNumber>
    </recommendedName>
    <alternativeName>
        <fullName evidence="7">Eicosanoid/docosanoid dehydrogenase [NAD(+)]</fullName>
    </alternativeName>
    <alternativeName>
        <fullName evidence="6">Prostaglandin dehydrogenase 1</fullName>
    </alternativeName>
</protein>
<dbReference type="EC" id="1.1.1.232" evidence="4"/>
<evidence type="ECO:0000256" key="8">
    <source>
        <dbReference type="ARBA" id="ARBA00045705"/>
    </source>
</evidence>
<comment type="catalytic activity">
    <reaction evidence="21">
        <text>resolvin E1 + NAD(+) = 18-oxo-resolvin E1 + NADH + H(+)</text>
        <dbReference type="Rhea" id="RHEA:49244"/>
        <dbReference type="ChEBI" id="CHEBI:15378"/>
        <dbReference type="ChEBI" id="CHEBI:57540"/>
        <dbReference type="ChEBI" id="CHEBI:57945"/>
        <dbReference type="ChEBI" id="CHEBI:91000"/>
        <dbReference type="ChEBI" id="CHEBI:91001"/>
    </reaction>
    <physiologicalReaction direction="left-to-right" evidence="21">
        <dbReference type="Rhea" id="RHEA:49245"/>
    </physiologicalReaction>
</comment>
<dbReference type="InterPro" id="IPR002347">
    <property type="entry name" value="SDR_fam"/>
</dbReference>
<evidence type="ECO:0000256" key="12">
    <source>
        <dbReference type="ARBA" id="ARBA00048140"/>
    </source>
</evidence>
<dbReference type="FunFam" id="3.40.50.720:FF:001854">
    <property type="entry name" value="15-hydroxyprostaglandin dehydrogenase, putative"/>
    <property type="match status" value="1"/>
</dbReference>
<comment type="catalytic activity">
    <reaction evidence="18">
        <text>prostaglandin E2 + NAD(+) = 15-oxoprostaglandin E2 + NADH + H(+)</text>
        <dbReference type="Rhea" id="RHEA:11876"/>
        <dbReference type="ChEBI" id="CHEBI:15378"/>
        <dbReference type="ChEBI" id="CHEBI:57400"/>
        <dbReference type="ChEBI" id="CHEBI:57540"/>
        <dbReference type="ChEBI" id="CHEBI:57945"/>
        <dbReference type="ChEBI" id="CHEBI:606564"/>
        <dbReference type="EC" id="1.1.1.141"/>
    </reaction>
    <physiologicalReaction direction="left-to-right" evidence="18">
        <dbReference type="Rhea" id="RHEA:11877"/>
    </physiologicalReaction>
</comment>
<sequence>IRMQDLKGKVALVTGGASGFGKAIEELLLRKGCMVAVLDMDVEQGRKTAAEFQSKYGKECCVFYKCDVTDDQEFEDCFSKTKSKFGGLDIVVNNAGVAGEARWKKIFAINTEAVFCGTLLGFKYMGKDNGHKGGHIINVASVAGLVLLPAIPAYNASKFAVVAMTRSFGTDLHFNRHGVKVNCICPEPMDTPMWWGISEFCKTKNDTTGFAQDYDKRVQRIEDVAKGVVKIIEDGQNGSALVALHGQDLKYYNFQE</sequence>
<comment type="catalytic activity">
    <reaction evidence="9">
        <text>prostaglandin E1 + NAD(+) = 15-oxoprostaglandin E1 + NADH + H(+)</text>
        <dbReference type="Rhea" id="RHEA:16477"/>
        <dbReference type="ChEBI" id="CHEBI:15378"/>
        <dbReference type="ChEBI" id="CHEBI:57397"/>
        <dbReference type="ChEBI" id="CHEBI:57401"/>
        <dbReference type="ChEBI" id="CHEBI:57540"/>
        <dbReference type="ChEBI" id="CHEBI:57945"/>
    </reaction>
    <physiologicalReaction direction="left-to-right" evidence="9">
        <dbReference type="Rhea" id="RHEA:16478"/>
    </physiologicalReaction>
</comment>
<comment type="similarity">
    <text evidence="1 22">Belongs to the short-chain dehydrogenases/reductases (SDR) family.</text>
</comment>
<dbReference type="GO" id="GO:0005737">
    <property type="term" value="C:cytoplasm"/>
    <property type="evidence" value="ECO:0007669"/>
    <property type="project" value="TreeGrafter"/>
</dbReference>
<organism evidence="23">
    <name type="scientific">Ixodes ricinus</name>
    <name type="common">Common tick</name>
    <name type="synonym">Acarus ricinus</name>
    <dbReference type="NCBI Taxonomy" id="34613"/>
    <lineage>
        <taxon>Eukaryota</taxon>
        <taxon>Metazoa</taxon>
        <taxon>Ecdysozoa</taxon>
        <taxon>Arthropoda</taxon>
        <taxon>Chelicerata</taxon>
        <taxon>Arachnida</taxon>
        <taxon>Acari</taxon>
        <taxon>Parasitiformes</taxon>
        <taxon>Ixodida</taxon>
        <taxon>Ixodoidea</taxon>
        <taxon>Ixodidae</taxon>
        <taxon>Ixodinae</taxon>
        <taxon>Ixodes</taxon>
    </lineage>
</organism>
<name>A0A131Y3M1_IXORI</name>
<dbReference type="PANTHER" id="PTHR44229">
    <property type="entry name" value="15-HYDROXYPROSTAGLANDIN DEHYDROGENASE [NAD(+)]"/>
    <property type="match status" value="1"/>
</dbReference>
<comment type="catalytic activity">
    <reaction evidence="16">
        <text>lipoxin A4 + NAD(+) = 15-oxo-(5S,6R)-dihydroxy-(7E,9E,11Z,13E)-eicosatetraenoate + NADH + H(+)</text>
        <dbReference type="Rhea" id="RHEA:41572"/>
        <dbReference type="ChEBI" id="CHEBI:15378"/>
        <dbReference type="ChEBI" id="CHEBI:57540"/>
        <dbReference type="ChEBI" id="CHEBI:57945"/>
        <dbReference type="ChEBI" id="CHEBI:67026"/>
        <dbReference type="ChEBI" id="CHEBI:78311"/>
    </reaction>
    <physiologicalReaction direction="left-to-right" evidence="16">
        <dbReference type="Rhea" id="RHEA:41573"/>
    </physiologicalReaction>
</comment>
<evidence type="ECO:0000256" key="9">
    <source>
        <dbReference type="ARBA" id="ARBA00047325"/>
    </source>
</evidence>
<evidence type="ECO:0000256" key="16">
    <source>
        <dbReference type="ARBA" id="ARBA00048535"/>
    </source>
</evidence>
<accession>A0A131Y3M1</accession>
<keyword evidence="2" id="KW-0560">Oxidoreductase</keyword>
<evidence type="ECO:0000256" key="21">
    <source>
        <dbReference type="ARBA" id="ARBA00049188"/>
    </source>
</evidence>
<comment type="catalytic activity">
    <reaction evidence="11">
        <text>14-hydroxy-(4Z,7Z,10Z,12E,16Z,19Z)-docosahexaenoate + NAD(+) = 14-oxo-(4Z,7Z,10Z,12E,16Z,19Z)-docosahexaenoate + NADH + H(+)</text>
        <dbReference type="Rhea" id="RHEA:48952"/>
        <dbReference type="ChEBI" id="CHEBI:15378"/>
        <dbReference type="ChEBI" id="CHEBI:57540"/>
        <dbReference type="ChEBI" id="CHEBI:57945"/>
        <dbReference type="ChEBI" id="CHEBI:90866"/>
        <dbReference type="ChEBI" id="CHEBI:90867"/>
    </reaction>
    <physiologicalReaction direction="left-to-right" evidence="11">
        <dbReference type="Rhea" id="RHEA:48953"/>
    </physiologicalReaction>
</comment>
<comment type="catalytic activity">
    <reaction evidence="15">
        <text>resolvin D2 + NAD(+) = 7-oxoresolvin D2 + NADH + H(+)</text>
        <dbReference type="Rhea" id="RHEA:53584"/>
        <dbReference type="ChEBI" id="CHEBI:15378"/>
        <dbReference type="ChEBI" id="CHEBI:57540"/>
        <dbReference type="ChEBI" id="CHEBI:57945"/>
        <dbReference type="ChEBI" id="CHEBI:133367"/>
        <dbReference type="ChEBI" id="CHEBI:137497"/>
    </reaction>
    <physiologicalReaction direction="left-to-right" evidence="15">
        <dbReference type="Rhea" id="RHEA:53585"/>
    </physiologicalReaction>
</comment>
<dbReference type="AlphaFoldDB" id="A0A131Y3M1"/>
<evidence type="ECO:0000256" key="19">
    <source>
        <dbReference type="ARBA" id="ARBA00048921"/>
    </source>
</evidence>
<dbReference type="EC" id="1.1.1.141" evidence="3"/>
<evidence type="ECO:0000256" key="7">
    <source>
        <dbReference type="ARBA" id="ARBA00042026"/>
    </source>
</evidence>
<evidence type="ECO:0000256" key="22">
    <source>
        <dbReference type="RuleBase" id="RU000363"/>
    </source>
</evidence>
<comment type="catalytic activity">
    <reaction evidence="20">
        <text>(15S)-hydroxy-(5Z,8Z,11Z,13E)-eicosatetraenoate + NAD(+) = 15-oxo-(5Z,8Z,11Z,13E)-eicosatetraenoate + NADH + H(+)</text>
        <dbReference type="Rhea" id="RHEA:23260"/>
        <dbReference type="ChEBI" id="CHEBI:15378"/>
        <dbReference type="ChEBI" id="CHEBI:57409"/>
        <dbReference type="ChEBI" id="CHEBI:57410"/>
        <dbReference type="ChEBI" id="CHEBI:57540"/>
        <dbReference type="ChEBI" id="CHEBI:57945"/>
        <dbReference type="EC" id="1.1.1.232"/>
    </reaction>
    <physiologicalReaction direction="left-to-right" evidence="20">
        <dbReference type="Rhea" id="RHEA:23261"/>
    </physiologicalReaction>
</comment>
<evidence type="ECO:0000313" key="23">
    <source>
        <dbReference type="EMBL" id="JAP73075.1"/>
    </source>
</evidence>
<dbReference type="PRINTS" id="PR00081">
    <property type="entry name" value="GDHRDH"/>
</dbReference>
<proteinExistence type="evidence at transcript level"/>
<evidence type="ECO:0000256" key="15">
    <source>
        <dbReference type="ARBA" id="ARBA00048393"/>
    </source>
</evidence>
<evidence type="ECO:0000256" key="14">
    <source>
        <dbReference type="ARBA" id="ARBA00048170"/>
    </source>
</evidence>
<dbReference type="InterPro" id="IPR036291">
    <property type="entry name" value="NAD(P)-bd_dom_sf"/>
</dbReference>
<comment type="catalytic activity">
    <reaction evidence="10">
        <text>resolvin D1 + NAD(+) = 8-oxoresolvin D1 + NADH + H(+)</text>
        <dbReference type="Rhea" id="RHEA:50124"/>
        <dbReference type="ChEBI" id="CHEBI:15378"/>
        <dbReference type="ChEBI" id="CHEBI:57540"/>
        <dbReference type="ChEBI" id="CHEBI:57945"/>
        <dbReference type="ChEBI" id="CHEBI:132079"/>
        <dbReference type="ChEBI" id="CHEBI:132080"/>
    </reaction>
    <physiologicalReaction direction="left-to-right" evidence="10">
        <dbReference type="Rhea" id="RHEA:50125"/>
    </physiologicalReaction>
</comment>
<evidence type="ECO:0000256" key="10">
    <source>
        <dbReference type="ARBA" id="ARBA00047672"/>
    </source>
</evidence>
<evidence type="ECO:0000256" key="17">
    <source>
        <dbReference type="ARBA" id="ARBA00048611"/>
    </source>
</evidence>
<dbReference type="InterPro" id="IPR020904">
    <property type="entry name" value="Sc_DH/Rdtase_CS"/>
</dbReference>
<evidence type="ECO:0000256" key="18">
    <source>
        <dbReference type="ARBA" id="ARBA00048739"/>
    </source>
</evidence>
<comment type="function">
    <text evidence="8">Catalyzes the NAD-dependent dehydrogenation (oxidation) of a broad array of hydroxylated polyunsaturated fatty acids (mainly eicosanoids and docosanoids, including prostaglandins, lipoxins and resolvins), yielding their corresponding keto (oxo) metabolites. Decreases the levels of the pro-proliferative prostaglandins such as prostaglandin E2 (whose activity is increased in cancer because of an increase in the expression of cyclooxygenase 2) and generates oxo-fatty acid products that can profoundly influence cell function by abrogating pro-inflammatory cytokine expression. Converts resolvins E1, D1 and D2 to their oxo products, which represents a mode of resolvin inactivation. Resolvin E1 plays important roles during the resolution phase of acute inflammation, while resolvins D1 and D2 have a unique role in obesity-induced adipose inflammation.</text>
</comment>
<evidence type="ECO:0000256" key="2">
    <source>
        <dbReference type="ARBA" id="ARBA00023002"/>
    </source>
</evidence>
<comment type="catalytic activity">
    <reaction evidence="14">
        <text>resolvin D1 + NAD(+) = 17-oxoresolvin D1 + NADH + H(+)</text>
        <dbReference type="Rhea" id="RHEA:50128"/>
        <dbReference type="ChEBI" id="CHEBI:15378"/>
        <dbReference type="ChEBI" id="CHEBI:57540"/>
        <dbReference type="ChEBI" id="CHEBI:57945"/>
        <dbReference type="ChEBI" id="CHEBI:132079"/>
        <dbReference type="ChEBI" id="CHEBI:132081"/>
    </reaction>
    <physiologicalReaction direction="left-to-right" evidence="14">
        <dbReference type="Rhea" id="RHEA:50129"/>
    </physiologicalReaction>
</comment>
<evidence type="ECO:0000256" key="13">
    <source>
        <dbReference type="ARBA" id="ARBA00048144"/>
    </source>
</evidence>
<dbReference type="PANTHER" id="PTHR44229:SF4">
    <property type="entry name" value="15-HYDROXYPROSTAGLANDIN DEHYDROGENASE [NAD(+)]"/>
    <property type="match status" value="1"/>
</dbReference>
<comment type="catalytic activity">
    <reaction evidence="19">
        <text>resolvin D2 + NAD(+) = 16-oxoresolvin D2 + NADH + H(+)</text>
        <dbReference type="Rhea" id="RHEA:53588"/>
        <dbReference type="ChEBI" id="CHEBI:15378"/>
        <dbReference type="ChEBI" id="CHEBI:57540"/>
        <dbReference type="ChEBI" id="CHEBI:57945"/>
        <dbReference type="ChEBI" id="CHEBI:133367"/>
        <dbReference type="ChEBI" id="CHEBI:137498"/>
    </reaction>
    <physiologicalReaction direction="left-to-right" evidence="19">
        <dbReference type="Rhea" id="RHEA:53589"/>
    </physiologicalReaction>
</comment>
<evidence type="ECO:0000256" key="5">
    <source>
        <dbReference type="ARBA" id="ARBA00040276"/>
    </source>
</evidence>
<evidence type="ECO:0000256" key="6">
    <source>
        <dbReference type="ARBA" id="ARBA00041812"/>
    </source>
</evidence>
<comment type="catalytic activity">
    <reaction evidence="17">
        <text>prostaglandin A1 + NAD(+) = 15-oxo-prostaglandin A1 + NADH + H(+)</text>
        <dbReference type="Rhea" id="RHEA:41263"/>
        <dbReference type="ChEBI" id="CHEBI:15378"/>
        <dbReference type="ChEBI" id="CHEBI:57398"/>
        <dbReference type="ChEBI" id="CHEBI:57540"/>
        <dbReference type="ChEBI" id="CHEBI:57945"/>
        <dbReference type="ChEBI" id="CHEBI:85072"/>
    </reaction>
    <physiologicalReaction direction="left-to-right" evidence="17">
        <dbReference type="Rhea" id="RHEA:41264"/>
    </physiologicalReaction>
</comment>